<protein>
    <submittedName>
        <fullName evidence="2">AAA family ATPase</fullName>
    </submittedName>
</protein>
<gene>
    <name evidence="2" type="ORF">GCM10008906_23790</name>
</gene>
<dbReference type="Pfam" id="PF09820">
    <property type="entry name" value="AAA-ATPase_like"/>
    <property type="match status" value="1"/>
</dbReference>
<reference evidence="3" key="1">
    <citation type="journal article" date="2019" name="Int. J. Syst. Evol. Microbiol.">
        <title>The Global Catalogue of Microorganisms (GCM) 10K type strain sequencing project: providing services to taxonomists for standard genome sequencing and annotation.</title>
        <authorList>
            <consortium name="The Broad Institute Genomics Platform"/>
            <consortium name="The Broad Institute Genome Sequencing Center for Infectious Disease"/>
            <person name="Wu L."/>
            <person name="Ma J."/>
        </authorList>
    </citation>
    <scope>NUCLEOTIDE SEQUENCE [LARGE SCALE GENOMIC DNA]</scope>
    <source>
        <strain evidence="3">JCM 1407</strain>
    </source>
</reference>
<dbReference type="PANTHER" id="PTHR34825">
    <property type="entry name" value="CONSERVED PROTEIN, WITH A WEAK D-GALACTARATE DEHYDRATASE/ALTRONATE HYDROLASE DOMAIN"/>
    <property type="match status" value="1"/>
</dbReference>
<dbReference type="InterPro" id="IPR018631">
    <property type="entry name" value="AAA-ATPase-like_dom"/>
</dbReference>
<dbReference type="RefSeq" id="WP_343761842.1">
    <property type="nucleotide sequence ID" value="NZ_BAAACG010000010.1"/>
</dbReference>
<evidence type="ECO:0000259" key="1">
    <source>
        <dbReference type="Pfam" id="PF09820"/>
    </source>
</evidence>
<dbReference type="EMBL" id="BAAACG010000010">
    <property type="protein sequence ID" value="GAA0741923.1"/>
    <property type="molecule type" value="Genomic_DNA"/>
</dbReference>
<dbReference type="PANTHER" id="PTHR34825:SF1">
    <property type="entry name" value="AAA-ATPASE-LIKE DOMAIN-CONTAINING PROTEIN"/>
    <property type="match status" value="1"/>
</dbReference>
<dbReference type="InterPro" id="IPR012547">
    <property type="entry name" value="PDDEXK_9"/>
</dbReference>
<comment type="caution">
    <text evidence="2">The sequence shown here is derived from an EMBL/GenBank/DDBJ whole genome shotgun (WGS) entry which is preliminary data.</text>
</comment>
<dbReference type="Proteomes" id="UP001501510">
    <property type="component" value="Unassembled WGS sequence"/>
</dbReference>
<feature type="domain" description="AAA-ATPase-like" evidence="1">
    <location>
        <begin position="6"/>
        <end position="222"/>
    </location>
</feature>
<evidence type="ECO:0000313" key="2">
    <source>
        <dbReference type="EMBL" id="GAA0741923.1"/>
    </source>
</evidence>
<accession>A0ABP3UT44</accession>
<name>A0ABP3UT44_9CLOT</name>
<dbReference type="Pfam" id="PF08011">
    <property type="entry name" value="PDDEXK_9"/>
    <property type="match status" value="1"/>
</dbReference>
<proteinExistence type="predicted"/>
<keyword evidence="3" id="KW-1185">Reference proteome</keyword>
<organism evidence="2 3">
    <name type="scientific">Clostridium oceanicum</name>
    <dbReference type="NCBI Taxonomy" id="1543"/>
    <lineage>
        <taxon>Bacteria</taxon>
        <taxon>Bacillati</taxon>
        <taxon>Bacillota</taxon>
        <taxon>Clostridia</taxon>
        <taxon>Eubacteriales</taxon>
        <taxon>Clostridiaceae</taxon>
        <taxon>Clostridium</taxon>
    </lineage>
</organism>
<evidence type="ECO:0000313" key="3">
    <source>
        <dbReference type="Proteomes" id="UP001501510"/>
    </source>
</evidence>
<sequence>MGKKLPIGVSDFKEVIEDSYYFVDKSLFIKEVVEDGAEVIVLPRPRRFGKTLNMSMVRYFYENSLDDNHNLFSKLKINEYKDIMDMQGKYPVIYITFKDQKYNSFENFKISFEQLVRDEFIRHDYILDGDVLKEYEKDEIMSILEGKAPHILYLDALSILSECLFRYHNQKVVILIDEYDVPVQSGHVGGYLDKVIEIMSIFFSAGFKDNIYLEKGVLTGIITERKEMPNNLKISTLISSSYSRWFGFLDEEVEDMLKAYNIENKMDEVREFYNGYRFGDKVIYNPWSILNFVKNIKNEFKPYWVNTSSNDLVKRLLAKGSVILKKELEDLIEGKTIEKEIFEDTVMEQIDRDSNTIWNFLLFTGYLKVVEKKLDRGRIYCKLAIPNMEVTHLYRHIILKWFSESKNTENFDLMLKSLVSGDIKLFSKIFKNFVINSVSYFDISGKESEKVYHSFVLGMLVALSDSYRVKSNRESGFGRYDIMIIPRDKTKLAVIIEFKKVNNIRKESLEEAVEKALTQIKDRNYKAELLDRGIKDIIELGIAFEGKKVLIKKD</sequence>